<dbReference type="InterPro" id="IPR055558">
    <property type="entry name" value="DUF7134"/>
</dbReference>
<dbReference type="Proteomes" id="UP001230426">
    <property type="component" value="Unassembled WGS sequence"/>
</dbReference>
<keyword evidence="10" id="KW-0472">Membrane</keyword>
<dbReference type="EC" id="2.7.13.3" evidence="2"/>
<dbReference type="Gene3D" id="1.20.5.1930">
    <property type="match status" value="1"/>
</dbReference>
<dbReference type="InterPro" id="IPR036890">
    <property type="entry name" value="HATPase_C_sf"/>
</dbReference>
<dbReference type="InterPro" id="IPR011712">
    <property type="entry name" value="Sig_transdc_His_kin_sub3_dim/P"/>
</dbReference>
<dbReference type="Gene3D" id="3.30.565.10">
    <property type="entry name" value="Histidine kinase-like ATPase, C-terminal domain"/>
    <property type="match status" value="1"/>
</dbReference>
<dbReference type="SUPFAM" id="SSF55874">
    <property type="entry name" value="ATPase domain of HSP90 chaperone/DNA topoisomerase II/histidine kinase"/>
    <property type="match status" value="1"/>
</dbReference>
<keyword evidence="10" id="KW-1133">Transmembrane helix</keyword>
<keyword evidence="8" id="KW-0902">Two-component regulatory system</keyword>
<keyword evidence="15" id="KW-1185">Reference proteome</keyword>
<evidence type="ECO:0000256" key="1">
    <source>
        <dbReference type="ARBA" id="ARBA00000085"/>
    </source>
</evidence>
<evidence type="ECO:0000256" key="3">
    <source>
        <dbReference type="ARBA" id="ARBA00022553"/>
    </source>
</evidence>
<keyword evidence="4" id="KW-0808">Transferase</keyword>
<dbReference type="Pfam" id="PF23539">
    <property type="entry name" value="DUF7134"/>
    <property type="match status" value="1"/>
</dbReference>
<dbReference type="InterPro" id="IPR050482">
    <property type="entry name" value="Sensor_HK_TwoCompSys"/>
</dbReference>
<evidence type="ECO:0000256" key="7">
    <source>
        <dbReference type="ARBA" id="ARBA00022840"/>
    </source>
</evidence>
<feature type="transmembrane region" description="Helical" evidence="10">
    <location>
        <begin position="70"/>
        <end position="86"/>
    </location>
</feature>
<feature type="domain" description="Histidine kinase/HSP90-like ATPase" evidence="11">
    <location>
        <begin position="305"/>
        <end position="407"/>
    </location>
</feature>
<keyword evidence="6 14" id="KW-0418">Kinase</keyword>
<evidence type="ECO:0000256" key="6">
    <source>
        <dbReference type="ARBA" id="ARBA00022777"/>
    </source>
</evidence>
<dbReference type="InterPro" id="IPR003594">
    <property type="entry name" value="HATPase_dom"/>
</dbReference>
<sequence length="414" mass="44003">MEHRAAPLRLPAPAQDVLLALFVTVMQVQGTMIRNAGEVVQRPLSDLGYLGYALLIASGLVIAGRRRWPVPVFVTTALASLVYYGVDFPDGPGWLGLFVALYTLAAYGDGRRSLMITGVGVTVLTVVWLAAAADIEPRAAVGWVFFRIGVSVMSVTLGESVRSRRVIAAEAQERAELAERTREEEARARVDAERLRIAREVHDTVAHAIAIINVQAGVTAHVLGKRPEVAQEALRTIEQTSSRALGEMRAILGVLRGDDGDSARAPYPGLGQIDELTAKASEAGLDLKLEEVSPAAPVPSAVDSAAYRILQESITNVIRHVGPTRVTVALKAGSEVLEIRVTDEGRPAAPGDDRADPPARQLAGTRAAAEPGRGILGMRERCLLLGGQLDAGPLPGGGFEVRARLPLVSNGSRI</sequence>
<keyword evidence="5" id="KW-0547">Nucleotide-binding</keyword>
<evidence type="ECO:0000313" key="15">
    <source>
        <dbReference type="Proteomes" id="UP001230426"/>
    </source>
</evidence>
<feature type="compositionally biased region" description="Basic and acidic residues" evidence="9">
    <location>
        <begin position="343"/>
        <end position="357"/>
    </location>
</feature>
<keyword evidence="3" id="KW-0597">Phosphoprotein</keyword>
<feature type="domain" description="Signal transduction histidine kinase subgroup 3 dimerisation and phosphoacceptor" evidence="12">
    <location>
        <begin position="193"/>
        <end position="258"/>
    </location>
</feature>
<accession>A0ABT9RIG4</accession>
<protein>
    <recommendedName>
        <fullName evidence="2">histidine kinase</fullName>
        <ecNumber evidence="2">2.7.13.3</ecNumber>
    </recommendedName>
</protein>
<gene>
    <name evidence="14" type="ORF">J2S55_008349</name>
</gene>
<feature type="region of interest" description="Disordered" evidence="9">
    <location>
        <begin position="343"/>
        <end position="368"/>
    </location>
</feature>
<evidence type="ECO:0000259" key="11">
    <source>
        <dbReference type="Pfam" id="PF02518"/>
    </source>
</evidence>
<organism evidence="14 15">
    <name type="scientific">Streptosporangium brasiliense</name>
    <dbReference type="NCBI Taxonomy" id="47480"/>
    <lineage>
        <taxon>Bacteria</taxon>
        <taxon>Bacillati</taxon>
        <taxon>Actinomycetota</taxon>
        <taxon>Actinomycetes</taxon>
        <taxon>Streptosporangiales</taxon>
        <taxon>Streptosporangiaceae</taxon>
        <taxon>Streptosporangium</taxon>
    </lineage>
</organism>
<reference evidence="14 15" key="1">
    <citation type="submission" date="2023-07" db="EMBL/GenBank/DDBJ databases">
        <title>Sequencing the genomes of 1000 actinobacteria strains.</title>
        <authorList>
            <person name="Klenk H.-P."/>
        </authorList>
    </citation>
    <scope>NUCLEOTIDE SEQUENCE [LARGE SCALE GENOMIC DNA]</scope>
    <source>
        <strain evidence="14 15">DSM 44109</strain>
    </source>
</reference>
<evidence type="ECO:0000313" key="14">
    <source>
        <dbReference type="EMBL" id="MDP9869083.1"/>
    </source>
</evidence>
<evidence type="ECO:0000256" key="8">
    <source>
        <dbReference type="ARBA" id="ARBA00023012"/>
    </source>
</evidence>
<dbReference type="EMBL" id="JAUSRB010000002">
    <property type="protein sequence ID" value="MDP9869083.1"/>
    <property type="molecule type" value="Genomic_DNA"/>
</dbReference>
<dbReference type="Pfam" id="PF02518">
    <property type="entry name" value="HATPase_c"/>
    <property type="match status" value="1"/>
</dbReference>
<evidence type="ECO:0000256" key="10">
    <source>
        <dbReference type="SAM" id="Phobius"/>
    </source>
</evidence>
<evidence type="ECO:0000259" key="12">
    <source>
        <dbReference type="Pfam" id="PF07730"/>
    </source>
</evidence>
<proteinExistence type="predicted"/>
<comment type="caution">
    <text evidence="14">The sequence shown here is derived from an EMBL/GenBank/DDBJ whole genome shotgun (WGS) entry which is preliminary data.</text>
</comment>
<feature type="domain" description="DUF7134" evidence="13">
    <location>
        <begin position="16"/>
        <end position="165"/>
    </location>
</feature>
<evidence type="ECO:0000256" key="2">
    <source>
        <dbReference type="ARBA" id="ARBA00012438"/>
    </source>
</evidence>
<evidence type="ECO:0000256" key="4">
    <source>
        <dbReference type="ARBA" id="ARBA00022679"/>
    </source>
</evidence>
<evidence type="ECO:0000259" key="13">
    <source>
        <dbReference type="Pfam" id="PF23539"/>
    </source>
</evidence>
<evidence type="ECO:0000256" key="5">
    <source>
        <dbReference type="ARBA" id="ARBA00022741"/>
    </source>
</evidence>
<feature type="transmembrane region" description="Helical" evidence="10">
    <location>
        <begin position="92"/>
        <end position="107"/>
    </location>
</feature>
<dbReference type="PANTHER" id="PTHR24421:SF10">
    <property type="entry name" value="NITRATE_NITRITE SENSOR PROTEIN NARQ"/>
    <property type="match status" value="1"/>
</dbReference>
<keyword evidence="10" id="KW-0812">Transmembrane</keyword>
<feature type="transmembrane region" description="Helical" evidence="10">
    <location>
        <begin position="114"/>
        <end position="133"/>
    </location>
</feature>
<dbReference type="PANTHER" id="PTHR24421">
    <property type="entry name" value="NITRATE/NITRITE SENSOR PROTEIN NARX-RELATED"/>
    <property type="match status" value="1"/>
</dbReference>
<dbReference type="CDD" id="cd16917">
    <property type="entry name" value="HATPase_UhpB-NarQ-NarX-like"/>
    <property type="match status" value="1"/>
</dbReference>
<dbReference type="GO" id="GO:0016301">
    <property type="term" value="F:kinase activity"/>
    <property type="evidence" value="ECO:0007669"/>
    <property type="project" value="UniProtKB-KW"/>
</dbReference>
<evidence type="ECO:0000256" key="9">
    <source>
        <dbReference type="SAM" id="MobiDB-lite"/>
    </source>
</evidence>
<comment type="catalytic activity">
    <reaction evidence="1">
        <text>ATP + protein L-histidine = ADP + protein N-phospho-L-histidine.</text>
        <dbReference type="EC" id="2.7.13.3"/>
    </reaction>
</comment>
<feature type="transmembrane region" description="Helical" evidence="10">
    <location>
        <begin position="47"/>
        <end position="63"/>
    </location>
</feature>
<keyword evidence="7" id="KW-0067">ATP-binding</keyword>
<dbReference type="RefSeq" id="WP_306872579.1">
    <property type="nucleotide sequence ID" value="NZ_JAUSRB010000002.1"/>
</dbReference>
<dbReference type="Pfam" id="PF07730">
    <property type="entry name" value="HisKA_3"/>
    <property type="match status" value="1"/>
</dbReference>
<name>A0ABT9RIG4_9ACTN</name>